<comment type="caution">
    <text evidence="1">The sequence shown here is derived from an EMBL/GenBank/DDBJ whole genome shotgun (WGS) entry which is preliminary data.</text>
</comment>
<proteinExistence type="predicted"/>
<evidence type="ECO:0000313" key="2">
    <source>
        <dbReference type="Proteomes" id="UP001283341"/>
    </source>
</evidence>
<evidence type="ECO:0000313" key="1">
    <source>
        <dbReference type="EMBL" id="KAK3318836.1"/>
    </source>
</evidence>
<dbReference type="Proteomes" id="UP001283341">
    <property type="component" value="Unassembled WGS sequence"/>
</dbReference>
<keyword evidence="2" id="KW-1185">Reference proteome</keyword>
<organism evidence="1 2">
    <name type="scientific">Apodospora peruviana</name>
    <dbReference type="NCBI Taxonomy" id="516989"/>
    <lineage>
        <taxon>Eukaryota</taxon>
        <taxon>Fungi</taxon>
        <taxon>Dikarya</taxon>
        <taxon>Ascomycota</taxon>
        <taxon>Pezizomycotina</taxon>
        <taxon>Sordariomycetes</taxon>
        <taxon>Sordariomycetidae</taxon>
        <taxon>Sordariales</taxon>
        <taxon>Lasiosphaeriaceae</taxon>
        <taxon>Apodospora</taxon>
    </lineage>
</organism>
<sequence>MNRLQPASNKRPLMTSARVHPSYLPYVHNAARGKGAKWVPPLLAAVAVGYGVTTYREAQIQKHLSAISNVPMPAQESEVEFEKRRQKANALADAYGDRTSLEELEHAMRVYEAQQGNE</sequence>
<accession>A0AAE0I5G8</accession>
<reference evidence="1" key="2">
    <citation type="submission" date="2023-06" db="EMBL/GenBank/DDBJ databases">
        <authorList>
            <consortium name="Lawrence Berkeley National Laboratory"/>
            <person name="Haridas S."/>
            <person name="Hensen N."/>
            <person name="Bonometti L."/>
            <person name="Westerberg I."/>
            <person name="Brannstrom I.O."/>
            <person name="Guillou S."/>
            <person name="Cros-Aarteil S."/>
            <person name="Calhoun S."/>
            <person name="Kuo A."/>
            <person name="Mondo S."/>
            <person name="Pangilinan J."/>
            <person name="Riley R."/>
            <person name="Labutti K."/>
            <person name="Andreopoulos B."/>
            <person name="Lipzen A."/>
            <person name="Chen C."/>
            <person name="Yanf M."/>
            <person name="Daum C."/>
            <person name="Ng V."/>
            <person name="Clum A."/>
            <person name="Steindorff A."/>
            <person name="Ohm R."/>
            <person name="Martin F."/>
            <person name="Silar P."/>
            <person name="Natvig D."/>
            <person name="Lalanne C."/>
            <person name="Gautier V."/>
            <person name="Ament-Velasquez S.L."/>
            <person name="Kruys A."/>
            <person name="Hutchinson M.I."/>
            <person name="Powell A.J."/>
            <person name="Barry K."/>
            <person name="Miller A.N."/>
            <person name="Grigoriev I.V."/>
            <person name="Debuchy R."/>
            <person name="Gladieux P."/>
            <person name="Thoren M.H."/>
            <person name="Johannesson H."/>
        </authorList>
    </citation>
    <scope>NUCLEOTIDE SEQUENCE</scope>
    <source>
        <strain evidence="1">CBS 118394</strain>
    </source>
</reference>
<dbReference type="EMBL" id="JAUEDM010000004">
    <property type="protein sequence ID" value="KAK3318836.1"/>
    <property type="molecule type" value="Genomic_DNA"/>
</dbReference>
<reference evidence="1" key="1">
    <citation type="journal article" date="2023" name="Mol. Phylogenet. Evol.">
        <title>Genome-scale phylogeny and comparative genomics of the fungal order Sordariales.</title>
        <authorList>
            <person name="Hensen N."/>
            <person name="Bonometti L."/>
            <person name="Westerberg I."/>
            <person name="Brannstrom I.O."/>
            <person name="Guillou S."/>
            <person name="Cros-Aarteil S."/>
            <person name="Calhoun S."/>
            <person name="Haridas S."/>
            <person name="Kuo A."/>
            <person name="Mondo S."/>
            <person name="Pangilinan J."/>
            <person name="Riley R."/>
            <person name="LaButti K."/>
            <person name="Andreopoulos B."/>
            <person name="Lipzen A."/>
            <person name="Chen C."/>
            <person name="Yan M."/>
            <person name="Daum C."/>
            <person name="Ng V."/>
            <person name="Clum A."/>
            <person name="Steindorff A."/>
            <person name="Ohm R.A."/>
            <person name="Martin F."/>
            <person name="Silar P."/>
            <person name="Natvig D.O."/>
            <person name="Lalanne C."/>
            <person name="Gautier V."/>
            <person name="Ament-Velasquez S.L."/>
            <person name="Kruys A."/>
            <person name="Hutchinson M.I."/>
            <person name="Powell A.J."/>
            <person name="Barry K."/>
            <person name="Miller A.N."/>
            <person name="Grigoriev I.V."/>
            <person name="Debuchy R."/>
            <person name="Gladieux P."/>
            <person name="Hiltunen Thoren M."/>
            <person name="Johannesson H."/>
        </authorList>
    </citation>
    <scope>NUCLEOTIDE SEQUENCE</scope>
    <source>
        <strain evidence="1">CBS 118394</strain>
    </source>
</reference>
<protein>
    <submittedName>
        <fullName evidence="1">Uncharacterized protein</fullName>
    </submittedName>
</protein>
<dbReference type="AlphaFoldDB" id="A0AAE0I5G8"/>
<gene>
    <name evidence="1" type="ORF">B0H66DRAFT_603401</name>
</gene>
<name>A0AAE0I5G8_9PEZI</name>